<evidence type="ECO:0000313" key="2">
    <source>
        <dbReference type="EMBL" id="MDM0047256.1"/>
    </source>
</evidence>
<dbReference type="Proteomes" id="UP001174908">
    <property type="component" value="Unassembled WGS sequence"/>
</dbReference>
<dbReference type="InterPro" id="IPR010595">
    <property type="entry name" value="DUF1161"/>
</dbReference>
<feature type="chain" id="PRO_5046351727" evidence="1">
    <location>
        <begin position="32"/>
        <end position="124"/>
    </location>
</feature>
<sequence length="124" mass="12821">MTQDRKLALRLSQWALVALVAMLALANHAFAQADSCESIRAQIESKIAASGVTQFTVTVVDADDTSAKGQTVGTCGLGTRRIVYDRQTEAVGTTGAAAPAPRAASPILTECRDGSTPVNGVCAN</sequence>
<protein>
    <submittedName>
        <fullName evidence="2">DUF1161 domain-containing protein</fullName>
    </submittedName>
</protein>
<dbReference type="Pfam" id="PF06649">
    <property type="entry name" value="DUF1161"/>
    <property type="match status" value="1"/>
</dbReference>
<keyword evidence="3" id="KW-1185">Reference proteome</keyword>
<proteinExistence type="predicted"/>
<organism evidence="2 3">
    <name type="scientific">Variovorax dokdonensis</name>
    <dbReference type="NCBI Taxonomy" id="344883"/>
    <lineage>
        <taxon>Bacteria</taxon>
        <taxon>Pseudomonadati</taxon>
        <taxon>Pseudomonadota</taxon>
        <taxon>Betaproteobacteria</taxon>
        <taxon>Burkholderiales</taxon>
        <taxon>Comamonadaceae</taxon>
        <taxon>Variovorax</taxon>
    </lineage>
</organism>
<name>A0ABT7NH57_9BURK</name>
<keyword evidence="1" id="KW-0732">Signal</keyword>
<reference evidence="2" key="1">
    <citation type="submission" date="2023-06" db="EMBL/GenBank/DDBJ databases">
        <authorList>
            <person name="Jiang Y."/>
            <person name="Liu Q."/>
        </authorList>
    </citation>
    <scope>NUCLEOTIDE SEQUENCE</scope>
    <source>
        <strain evidence="2">CGMCC 1.12089</strain>
    </source>
</reference>
<evidence type="ECO:0000313" key="3">
    <source>
        <dbReference type="Proteomes" id="UP001174908"/>
    </source>
</evidence>
<feature type="signal peptide" evidence="1">
    <location>
        <begin position="1"/>
        <end position="31"/>
    </location>
</feature>
<comment type="caution">
    <text evidence="2">The sequence shown here is derived from an EMBL/GenBank/DDBJ whole genome shotgun (WGS) entry which is preliminary data.</text>
</comment>
<gene>
    <name evidence="2" type="ORF">QTH91_22375</name>
</gene>
<evidence type="ECO:0000256" key="1">
    <source>
        <dbReference type="SAM" id="SignalP"/>
    </source>
</evidence>
<accession>A0ABT7NH57</accession>
<dbReference type="RefSeq" id="WP_286662371.1">
    <property type="nucleotide sequence ID" value="NZ_JASZYV010000006.1"/>
</dbReference>
<dbReference type="EMBL" id="JASZYV010000006">
    <property type="protein sequence ID" value="MDM0047256.1"/>
    <property type="molecule type" value="Genomic_DNA"/>
</dbReference>